<evidence type="ECO:0000259" key="6">
    <source>
        <dbReference type="PROSITE" id="PS50600"/>
    </source>
</evidence>
<dbReference type="InterPro" id="IPR038765">
    <property type="entry name" value="Papain-like_cys_pep_sf"/>
</dbReference>
<sequence>MPGDFPTTSVRKDGRSGSEHPGELQMPSAFSLVRAPLMFVQNWLSPLFERPQAYTKSPAQSSQWPFHTASRTNNGGPRHRLLELQTTPRALGNAGRWSTRARLGLIAAAGLRLRRRDRSACSGRQWSCPWSAEKSDSQSRKSSSVTAGQRRARRREASASRERQRTAPYPSEISGLGLEQPKEEAKTPAYDESLAEATELDRKLEERRLEGIFTLPKDASQCNQRGAGPVINFYMLLINKRSGSNPKLPKVHAFSSFFFNMLDGSGYARVRRWTRRINLFEKDMVVVPVNIDNRHWVCMVIDFRSKCITYYDSMLSGDYRRRDVLLNYLRQESEDKLKKPI</sequence>
<dbReference type="AlphaFoldDB" id="A0A1Y1VZL8"/>
<feature type="region of interest" description="Disordered" evidence="5">
    <location>
        <begin position="1"/>
        <end position="25"/>
    </location>
</feature>
<dbReference type="GO" id="GO:0016926">
    <property type="term" value="P:protein desumoylation"/>
    <property type="evidence" value="ECO:0007669"/>
    <property type="project" value="TreeGrafter"/>
</dbReference>
<feature type="domain" description="Ubiquitin-like protease family profile" evidence="6">
    <location>
        <begin position="194"/>
        <end position="341"/>
    </location>
</feature>
<dbReference type="Gene3D" id="3.40.395.10">
    <property type="entry name" value="Adenoviral Proteinase, Chain A"/>
    <property type="match status" value="1"/>
</dbReference>
<comment type="similarity">
    <text evidence="1">Belongs to the peptidase C48 family.</text>
</comment>
<evidence type="ECO:0000256" key="4">
    <source>
        <dbReference type="ARBA" id="ARBA00022807"/>
    </source>
</evidence>
<dbReference type="STRING" id="61395.A0A1Y1VZL8"/>
<dbReference type="EMBL" id="MCFD01000014">
    <property type="protein sequence ID" value="ORX66717.1"/>
    <property type="molecule type" value="Genomic_DNA"/>
</dbReference>
<dbReference type="SUPFAM" id="SSF54001">
    <property type="entry name" value="Cysteine proteinases"/>
    <property type="match status" value="1"/>
</dbReference>
<keyword evidence="4" id="KW-0788">Thiol protease</keyword>
<evidence type="ECO:0000256" key="1">
    <source>
        <dbReference type="ARBA" id="ARBA00005234"/>
    </source>
</evidence>
<dbReference type="Proteomes" id="UP000193922">
    <property type="component" value="Unassembled WGS sequence"/>
</dbReference>
<feature type="region of interest" description="Disordered" evidence="5">
    <location>
        <begin position="124"/>
        <end position="191"/>
    </location>
</feature>
<gene>
    <name evidence="7" type="ORF">DL89DRAFT_269760</name>
</gene>
<dbReference type="InterPro" id="IPR003653">
    <property type="entry name" value="Peptidase_C48_C"/>
</dbReference>
<name>A0A1Y1VZL8_9FUNG</name>
<evidence type="ECO:0000256" key="5">
    <source>
        <dbReference type="SAM" id="MobiDB-lite"/>
    </source>
</evidence>
<evidence type="ECO:0000256" key="3">
    <source>
        <dbReference type="ARBA" id="ARBA00022801"/>
    </source>
</evidence>
<feature type="compositionally biased region" description="Basic and acidic residues" evidence="5">
    <location>
        <begin position="10"/>
        <end position="22"/>
    </location>
</feature>
<dbReference type="RefSeq" id="XP_040740676.1">
    <property type="nucleotide sequence ID" value="XM_040888420.1"/>
</dbReference>
<evidence type="ECO:0000313" key="8">
    <source>
        <dbReference type="Proteomes" id="UP000193922"/>
    </source>
</evidence>
<dbReference type="PROSITE" id="PS50600">
    <property type="entry name" value="ULP_PROTEASE"/>
    <property type="match status" value="1"/>
</dbReference>
<protein>
    <submittedName>
        <fullName evidence="7">Cysteine proteinase</fullName>
    </submittedName>
</protein>
<dbReference type="PANTHER" id="PTHR12606:SF141">
    <property type="entry name" value="GH15225P-RELATED"/>
    <property type="match status" value="1"/>
</dbReference>
<dbReference type="Pfam" id="PF02902">
    <property type="entry name" value="Peptidase_C48"/>
    <property type="match status" value="1"/>
</dbReference>
<dbReference type="GO" id="GO:0016929">
    <property type="term" value="F:deSUMOylase activity"/>
    <property type="evidence" value="ECO:0007669"/>
    <property type="project" value="TreeGrafter"/>
</dbReference>
<dbReference type="PANTHER" id="PTHR12606">
    <property type="entry name" value="SENTRIN/SUMO-SPECIFIC PROTEASE"/>
    <property type="match status" value="1"/>
</dbReference>
<feature type="region of interest" description="Disordered" evidence="5">
    <location>
        <begin position="54"/>
        <end position="79"/>
    </location>
</feature>
<dbReference type="GeneID" id="63805068"/>
<keyword evidence="3" id="KW-0378">Hydrolase</keyword>
<keyword evidence="2" id="KW-0645">Protease</keyword>
<accession>A0A1Y1VZL8</accession>
<comment type="caution">
    <text evidence="7">The sequence shown here is derived from an EMBL/GenBank/DDBJ whole genome shotgun (WGS) entry which is preliminary data.</text>
</comment>
<proteinExistence type="inferred from homology"/>
<reference evidence="7 8" key="1">
    <citation type="submission" date="2016-07" db="EMBL/GenBank/DDBJ databases">
        <title>Pervasive Adenine N6-methylation of Active Genes in Fungi.</title>
        <authorList>
            <consortium name="DOE Joint Genome Institute"/>
            <person name="Mondo S.J."/>
            <person name="Dannebaum R.O."/>
            <person name="Kuo R.C."/>
            <person name="Labutti K."/>
            <person name="Haridas S."/>
            <person name="Kuo A."/>
            <person name="Salamov A."/>
            <person name="Ahrendt S.R."/>
            <person name="Lipzen A."/>
            <person name="Sullivan W."/>
            <person name="Andreopoulos W.B."/>
            <person name="Clum A."/>
            <person name="Lindquist E."/>
            <person name="Daum C."/>
            <person name="Ramamoorthy G.K."/>
            <person name="Gryganskyi A."/>
            <person name="Culley D."/>
            <person name="Magnuson J.K."/>
            <person name="James T.Y."/>
            <person name="O'Malley M.A."/>
            <person name="Stajich J.E."/>
            <person name="Spatafora J.W."/>
            <person name="Visel A."/>
            <person name="Grigoriev I.V."/>
        </authorList>
    </citation>
    <scope>NUCLEOTIDE SEQUENCE [LARGE SCALE GENOMIC DNA]</scope>
    <source>
        <strain evidence="7 8">ATCC 12442</strain>
    </source>
</reference>
<feature type="compositionally biased region" description="Basic and acidic residues" evidence="5">
    <location>
        <begin position="155"/>
        <end position="165"/>
    </location>
</feature>
<evidence type="ECO:0000256" key="2">
    <source>
        <dbReference type="ARBA" id="ARBA00022670"/>
    </source>
</evidence>
<dbReference type="GO" id="GO:0005634">
    <property type="term" value="C:nucleus"/>
    <property type="evidence" value="ECO:0007669"/>
    <property type="project" value="TreeGrafter"/>
</dbReference>
<dbReference type="GO" id="GO:0006508">
    <property type="term" value="P:proteolysis"/>
    <property type="evidence" value="ECO:0007669"/>
    <property type="project" value="UniProtKB-KW"/>
</dbReference>
<feature type="compositionally biased region" description="Polar residues" evidence="5">
    <location>
        <begin position="54"/>
        <end position="75"/>
    </location>
</feature>
<dbReference type="OrthoDB" id="1939479at2759"/>
<organism evidence="7 8">
    <name type="scientific">Linderina pennispora</name>
    <dbReference type="NCBI Taxonomy" id="61395"/>
    <lineage>
        <taxon>Eukaryota</taxon>
        <taxon>Fungi</taxon>
        <taxon>Fungi incertae sedis</taxon>
        <taxon>Zoopagomycota</taxon>
        <taxon>Kickxellomycotina</taxon>
        <taxon>Kickxellomycetes</taxon>
        <taxon>Kickxellales</taxon>
        <taxon>Kickxellaceae</taxon>
        <taxon>Linderina</taxon>
    </lineage>
</organism>
<keyword evidence="8" id="KW-1185">Reference proteome</keyword>
<evidence type="ECO:0000313" key="7">
    <source>
        <dbReference type="EMBL" id="ORX66717.1"/>
    </source>
</evidence>